<feature type="compositionally biased region" description="Basic and acidic residues" evidence="2">
    <location>
        <begin position="76"/>
        <end position="86"/>
    </location>
</feature>
<gene>
    <name evidence="3" type="primary">knstrn</name>
</gene>
<keyword evidence="1" id="KW-0175">Coiled coil</keyword>
<proteinExistence type="predicted"/>
<dbReference type="GO" id="GO:0000776">
    <property type="term" value="C:kinetochore"/>
    <property type="evidence" value="ECO:0007669"/>
    <property type="project" value="InterPro"/>
</dbReference>
<reference evidence="4" key="1">
    <citation type="submission" date="2012-01" db="EMBL/GenBank/DDBJ databases">
        <title>The Genome Sequence of Oreochromis niloticus (Nile Tilapia).</title>
        <authorList>
            <consortium name="Broad Institute Genome Assembly Team"/>
            <consortium name="Broad Institute Sequencing Platform"/>
            <person name="Di Palma F."/>
            <person name="Johnson J."/>
            <person name="Lander E.S."/>
            <person name="Lindblad-Toh K."/>
        </authorList>
    </citation>
    <scope>NUCLEOTIDE SEQUENCE [LARGE SCALE GENOMIC DNA]</scope>
</reference>
<dbReference type="GO" id="GO:0035371">
    <property type="term" value="C:microtubule plus-end"/>
    <property type="evidence" value="ECO:0007669"/>
    <property type="project" value="TreeGrafter"/>
</dbReference>
<evidence type="ECO:0000313" key="3">
    <source>
        <dbReference type="Ensembl" id="ENSONIP00000032777.1"/>
    </source>
</evidence>
<dbReference type="Ensembl" id="ENSONIT00000045573.1">
    <property type="protein sequence ID" value="ENSONIP00000032777.1"/>
    <property type="gene ID" value="ENSONIG00000005650.2"/>
</dbReference>
<sequence>MKTPRIQIRSYCLVLFFPCRCLLLLLTLYFLGTVMSSKIPRGVHPPAETKKNSHKQESKDTATAPATTTAAQRPDGVLKPHKENAPRKNVAPKVQKGVSTRYGQQAELKEQNQCLITANEELAKNLSDTQQRVAKLELQYCDLQKENAEVQKNLKDCHALLVTAKIDPGRKNTKIYLSVSISSVVSVRDLTEIHLSFLVLGERVGDAARQNESQRKEVMSTSADLLNEIKAFGDIASQQRARLEEIQETMRGLKEAREQMVQERENFSSEAAELERALKEAEALLL</sequence>
<feature type="compositionally biased region" description="Low complexity" evidence="2">
    <location>
        <begin position="61"/>
        <end position="71"/>
    </location>
</feature>
<organism evidence="3 4">
    <name type="scientific">Oreochromis niloticus</name>
    <name type="common">Nile tilapia</name>
    <name type="synonym">Tilapia nilotica</name>
    <dbReference type="NCBI Taxonomy" id="8128"/>
    <lineage>
        <taxon>Eukaryota</taxon>
        <taxon>Metazoa</taxon>
        <taxon>Chordata</taxon>
        <taxon>Craniata</taxon>
        <taxon>Vertebrata</taxon>
        <taxon>Euteleostomi</taxon>
        <taxon>Actinopterygii</taxon>
        <taxon>Neopterygii</taxon>
        <taxon>Teleostei</taxon>
        <taxon>Neoteleostei</taxon>
        <taxon>Acanthomorphata</taxon>
        <taxon>Ovalentaria</taxon>
        <taxon>Cichlomorphae</taxon>
        <taxon>Cichliformes</taxon>
        <taxon>Cichlidae</taxon>
        <taxon>African cichlids</taxon>
        <taxon>Pseudocrenilabrinae</taxon>
        <taxon>Oreochromini</taxon>
        <taxon>Oreochromis</taxon>
    </lineage>
</organism>
<feature type="coiled-coil region" evidence="1">
    <location>
        <begin position="236"/>
        <end position="284"/>
    </location>
</feature>
<reference evidence="3" key="3">
    <citation type="submission" date="2025-09" db="UniProtKB">
        <authorList>
            <consortium name="Ensembl"/>
        </authorList>
    </citation>
    <scope>IDENTIFICATION</scope>
</reference>
<evidence type="ECO:0000313" key="4">
    <source>
        <dbReference type="Proteomes" id="UP000005207"/>
    </source>
</evidence>
<dbReference type="InParanoid" id="A0A669BBG4"/>
<dbReference type="PANTHER" id="PTHR31940">
    <property type="entry name" value="SMALL KINETOCHORE-ASSOCIATED PROTEIN"/>
    <property type="match status" value="1"/>
</dbReference>
<protein>
    <submittedName>
        <fullName evidence="3">Kinetochore localized astrin (SPAG5) binding protein</fullName>
    </submittedName>
</protein>
<keyword evidence="4" id="KW-1185">Reference proteome</keyword>
<dbReference type="GO" id="GO:0051988">
    <property type="term" value="P:regulation of attachment of spindle microtubules to kinetochore"/>
    <property type="evidence" value="ECO:0007669"/>
    <property type="project" value="InterPro"/>
</dbReference>
<evidence type="ECO:0000256" key="2">
    <source>
        <dbReference type="SAM" id="MobiDB-lite"/>
    </source>
</evidence>
<dbReference type="InterPro" id="IPR033373">
    <property type="entry name" value="SKAP"/>
</dbReference>
<accession>A0A669BBG4</accession>
<dbReference type="GO" id="GO:0072686">
    <property type="term" value="C:mitotic spindle"/>
    <property type="evidence" value="ECO:0007669"/>
    <property type="project" value="TreeGrafter"/>
</dbReference>
<feature type="compositionally biased region" description="Basic and acidic residues" evidence="2">
    <location>
        <begin position="47"/>
        <end position="60"/>
    </location>
</feature>
<feature type="coiled-coil region" evidence="1">
    <location>
        <begin position="105"/>
        <end position="139"/>
    </location>
</feature>
<dbReference type="AlphaFoldDB" id="A0A669BBG4"/>
<feature type="region of interest" description="Disordered" evidence="2">
    <location>
        <begin position="40"/>
        <end position="97"/>
    </location>
</feature>
<dbReference type="GO" id="GO:0007051">
    <property type="term" value="P:spindle organization"/>
    <property type="evidence" value="ECO:0007669"/>
    <property type="project" value="InterPro"/>
</dbReference>
<dbReference type="GeneTree" id="ENSGT00390000010376"/>
<dbReference type="FunCoup" id="A0A669BBG4">
    <property type="interactions" value="767"/>
</dbReference>
<name>A0A669BBG4_ORENI</name>
<reference evidence="3" key="2">
    <citation type="submission" date="2025-08" db="UniProtKB">
        <authorList>
            <consortium name="Ensembl"/>
        </authorList>
    </citation>
    <scope>IDENTIFICATION</scope>
</reference>
<dbReference type="GO" id="GO:0000070">
    <property type="term" value="P:mitotic sister chromatid segregation"/>
    <property type="evidence" value="ECO:0007669"/>
    <property type="project" value="TreeGrafter"/>
</dbReference>
<evidence type="ECO:0000256" key="1">
    <source>
        <dbReference type="SAM" id="Coils"/>
    </source>
</evidence>
<dbReference type="PANTHER" id="PTHR31940:SF2">
    <property type="entry name" value="SMALL KINETOCHORE-ASSOCIATED PROTEIN"/>
    <property type="match status" value="1"/>
</dbReference>
<dbReference type="Proteomes" id="UP000005207">
    <property type="component" value="Linkage group LG15"/>
</dbReference>
<dbReference type="GO" id="GO:0034451">
    <property type="term" value="C:centriolar satellite"/>
    <property type="evidence" value="ECO:0007669"/>
    <property type="project" value="TreeGrafter"/>
</dbReference>